<proteinExistence type="predicted"/>
<dbReference type="Proteomes" id="UP001177260">
    <property type="component" value="Unassembled WGS sequence"/>
</dbReference>
<gene>
    <name evidence="1" type="ORF">N8T08_000959</name>
</gene>
<comment type="caution">
    <text evidence="1">The sequence shown here is derived from an EMBL/GenBank/DDBJ whole genome shotgun (WGS) entry which is preliminary data.</text>
</comment>
<evidence type="ECO:0000313" key="1">
    <source>
        <dbReference type="EMBL" id="KAK1147617.1"/>
    </source>
</evidence>
<keyword evidence="2" id="KW-1185">Reference proteome</keyword>
<accession>A0ACC3BAK9</accession>
<name>A0ACC3BAK9_9EURO</name>
<reference evidence="1 2" key="1">
    <citation type="journal article" date="2023" name="ACS Omega">
        <title>Identification of the Neoaspergillic Acid Biosynthesis Gene Cluster by Establishing an In Vitro CRISPR-Ribonucleoprotein Genetic System in Aspergillus melleus.</title>
        <authorList>
            <person name="Yuan B."/>
            <person name="Grau M.F."/>
            <person name="Murata R.M."/>
            <person name="Torok T."/>
            <person name="Venkateswaran K."/>
            <person name="Stajich J.E."/>
            <person name="Wang C.C.C."/>
        </authorList>
    </citation>
    <scope>NUCLEOTIDE SEQUENCE [LARGE SCALE GENOMIC DNA]</scope>
    <source>
        <strain evidence="1 2">IMV 1140</strain>
    </source>
</reference>
<dbReference type="EMBL" id="JAOPJF010000011">
    <property type="protein sequence ID" value="KAK1147617.1"/>
    <property type="molecule type" value="Genomic_DNA"/>
</dbReference>
<protein>
    <submittedName>
        <fullName evidence="1">Uncharacterized protein</fullName>
    </submittedName>
</protein>
<sequence length="511" mass="57764">MDSNSHVCDDQLSPQSERRGSVISIPLPILGNRSPSATAWEMRYASLSENSKRMLGILSILNPDGVPYELFRQGASTALRRGLLDLEYLQNPVRFYASLQDLTQKSIVGLDFSSLTIYITKDLQRRSYSQLCKDDTLRRVVFEQAVHLLACSQPEPDKANEHTSSSSSKQNWEWSKRYESSIKALVQHFLGCPSACEGYENQLASLAYQCAVYQVARSFHSAASETLRLTNDILNLSRSPNIVFMSDCRSLEARMFNETNHPAEAIKASQESLAYAEIAKEQDLLHAIDERFPRILTGYANSLSQLKDFDLATKVQQEALDHVQKFPGYSEIRKLVHANWGSLLYCQDKYHDAARVLYQSLDSDPDQPMALHHLGNTYLALGKTDEALAAHAKALHLNTERFGPQHAVSAVSMFKVGQVLVESLKEPMRALGYLRQSLDCFLVQDSPYFNRIGAARAAHMLSRAFQEMEVYMEASEYLQFARDLRSQVIGEVGSTADTDDYYRSLMFYWDQ</sequence>
<evidence type="ECO:0000313" key="2">
    <source>
        <dbReference type="Proteomes" id="UP001177260"/>
    </source>
</evidence>
<organism evidence="1 2">
    <name type="scientific">Aspergillus melleus</name>
    <dbReference type="NCBI Taxonomy" id="138277"/>
    <lineage>
        <taxon>Eukaryota</taxon>
        <taxon>Fungi</taxon>
        <taxon>Dikarya</taxon>
        <taxon>Ascomycota</taxon>
        <taxon>Pezizomycotina</taxon>
        <taxon>Eurotiomycetes</taxon>
        <taxon>Eurotiomycetidae</taxon>
        <taxon>Eurotiales</taxon>
        <taxon>Aspergillaceae</taxon>
        <taxon>Aspergillus</taxon>
        <taxon>Aspergillus subgen. Circumdati</taxon>
    </lineage>
</organism>